<gene>
    <name evidence="6" type="ORF">MSSAC_2704</name>
</gene>
<accession>A0A0E3PPT6</accession>
<dbReference type="AlphaFoldDB" id="A0A0E3PPT6"/>
<dbReference type="GO" id="GO:0003677">
    <property type="term" value="F:DNA binding"/>
    <property type="evidence" value="ECO:0007669"/>
    <property type="project" value="TreeGrafter"/>
</dbReference>
<dbReference type="PROSITE" id="PS51679">
    <property type="entry name" value="SAM_MT_C5"/>
    <property type="match status" value="1"/>
</dbReference>
<dbReference type="InterPro" id="IPR018117">
    <property type="entry name" value="C5_DNA_meth_AS"/>
</dbReference>
<proteinExistence type="inferred from homology"/>
<dbReference type="InterPro" id="IPR029063">
    <property type="entry name" value="SAM-dependent_MTases_sf"/>
</dbReference>
<dbReference type="GO" id="GO:0032259">
    <property type="term" value="P:methylation"/>
    <property type="evidence" value="ECO:0007669"/>
    <property type="project" value="UniProtKB-KW"/>
</dbReference>
<dbReference type="GO" id="GO:0044027">
    <property type="term" value="P:negative regulation of gene expression via chromosomal CpG island methylation"/>
    <property type="evidence" value="ECO:0007669"/>
    <property type="project" value="TreeGrafter"/>
</dbReference>
<dbReference type="Gene3D" id="3.90.120.10">
    <property type="entry name" value="DNA Methylase, subunit A, domain 2"/>
    <property type="match status" value="1"/>
</dbReference>
<dbReference type="HOGENOM" id="CLU_006958_2_4_2"/>
<evidence type="ECO:0000256" key="3">
    <source>
        <dbReference type="ARBA" id="ARBA00022679"/>
    </source>
</evidence>
<dbReference type="Proteomes" id="UP000033123">
    <property type="component" value="Chromosome"/>
</dbReference>
<dbReference type="InterPro" id="IPR050390">
    <property type="entry name" value="C5-Methyltransferase"/>
</dbReference>
<sequence length="423" mass="49125">MRSKYTVLDIFSGAGGLTEGFFQQGFKFVSHIEKDKHARNSLETRAIYHALKDSSNEGIYRDYISENLNRDEFVQRFKELELPPAGLLQGEITESNETDMIKEIQDHLKVIDSDSVDVVIGGPPCQAYSVAGRGRKPKEMKNDPRNYLYRHYVSFLKSFEPKIFVFENVPGIKSAINGIIYSNLHEELEKIGYKTVAHILNAKDFSVLQERKRIIFIGWKDEYDLSYPDFLKIPPSRFHVSSLLKDLPPLQAGEGTDSPAKYTRPFSWTSEYLQRFKIREKKDMLIQHNARIHNPRDRTIYRRAIEKWDKERKRLKYDELPPELQTHKNKTSFLDRYKVVNQHGYSHAVLAHISKDGHYFIHPDIKQARSMTVREVARIQSFPDNYKFEGPRISQYAQVGNAVPPLMAKGIAVEIEKMLKEIS</sequence>
<dbReference type="PATRIC" id="fig|1434118.4.peg.3525"/>
<dbReference type="GO" id="GO:0003886">
    <property type="term" value="F:DNA (cytosine-5-)-methyltransferase activity"/>
    <property type="evidence" value="ECO:0007669"/>
    <property type="project" value="UniProtKB-EC"/>
</dbReference>
<dbReference type="SUPFAM" id="SSF53335">
    <property type="entry name" value="S-adenosyl-L-methionine-dependent methyltransferases"/>
    <property type="match status" value="1"/>
</dbReference>
<evidence type="ECO:0000313" key="6">
    <source>
        <dbReference type="EMBL" id="AKB37294.1"/>
    </source>
</evidence>
<dbReference type="InterPro" id="IPR001525">
    <property type="entry name" value="C5_MeTfrase"/>
</dbReference>
<dbReference type="PANTHER" id="PTHR10629:SF52">
    <property type="entry name" value="DNA (CYTOSINE-5)-METHYLTRANSFERASE 1"/>
    <property type="match status" value="1"/>
</dbReference>
<comment type="similarity">
    <text evidence="5">Belongs to the class I-like SAM-binding methyltransferase superfamily. C5-methyltransferase family.</text>
</comment>
<evidence type="ECO:0000256" key="4">
    <source>
        <dbReference type="ARBA" id="ARBA00022691"/>
    </source>
</evidence>
<evidence type="ECO:0000256" key="5">
    <source>
        <dbReference type="RuleBase" id="RU000416"/>
    </source>
</evidence>
<dbReference type="PANTHER" id="PTHR10629">
    <property type="entry name" value="CYTOSINE-SPECIFIC METHYLTRANSFERASE"/>
    <property type="match status" value="1"/>
</dbReference>
<keyword evidence="3 6" id="KW-0808">Transferase</keyword>
<protein>
    <recommendedName>
        <fullName evidence="1">DNA (cytosine-5-)-methyltransferase</fullName>
        <ecNumber evidence="1">2.1.1.37</ecNumber>
    </recommendedName>
</protein>
<dbReference type="GeneID" id="24872364"/>
<evidence type="ECO:0000256" key="2">
    <source>
        <dbReference type="ARBA" id="ARBA00022603"/>
    </source>
</evidence>
<dbReference type="RefSeq" id="WP_048183536.1">
    <property type="nucleotide sequence ID" value="NZ_CP009508.1"/>
</dbReference>
<organism evidence="6 7">
    <name type="scientific">Methanosarcina siciliae C2J</name>
    <dbReference type="NCBI Taxonomy" id="1434118"/>
    <lineage>
        <taxon>Archaea</taxon>
        <taxon>Methanobacteriati</taxon>
        <taxon>Methanobacteriota</taxon>
        <taxon>Stenosarchaea group</taxon>
        <taxon>Methanomicrobia</taxon>
        <taxon>Methanosarcinales</taxon>
        <taxon>Methanosarcinaceae</taxon>
        <taxon>Methanosarcina</taxon>
    </lineage>
</organism>
<dbReference type="NCBIfam" id="TIGR00675">
    <property type="entry name" value="dcm"/>
    <property type="match status" value="1"/>
</dbReference>
<evidence type="ECO:0000313" key="7">
    <source>
        <dbReference type="Proteomes" id="UP000033123"/>
    </source>
</evidence>
<dbReference type="PRINTS" id="PR00105">
    <property type="entry name" value="C5METTRFRASE"/>
</dbReference>
<dbReference type="Gene3D" id="3.40.50.150">
    <property type="entry name" value="Vaccinia Virus protein VP39"/>
    <property type="match status" value="1"/>
</dbReference>
<reference evidence="6 7" key="1">
    <citation type="submission" date="2014-07" db="EMBL/GenBank/DDBJ databases">
        <title>Methanogenic archaea and the global carbon cycle.</title>
        <authorList>
            <person name="Henriksen J.R."/>
            <person name="Luke J."/>
            <person name="Reinhart S."/>
            <person name="Benedict M.N."/>
            <person name="Youngblut N.D."/>
            <person name="Metcalf M.E."/>
            <person name="Whitaker R.J."/>
            <person name="Metcalf W.W."/>
        </authorList>
    </citation>
    <scope>NUCLEOTIDE SEQUENCE [LARGE SCALE GENOMIC DNA]</scope>
    <source>
        <strain evidence="6 7">C2J</strain>
    </source>
</reference>
<dbReference type="STRING" id="1434118.MSSAC_2704"/>
<dbReference type="EMBL" id="CP009508">
    <property type="protein sequence ID" value="AKB37294.1"/>
    <property type="molecule type" value="Genomic_DNA"/>
</dbReference>
<name>A0A0E3PPT6_9EURY</name>
<dbReference type="EC" id="2.1.1.37" evidence="1"/>
<dbReference type="Pfam" id="PF00145">
    <property type="entry name" value="DNA_methylase"/>
    <property type="match status" value="1"/>
</dbReference>
<evidence type="ECO:0000256" key="1">
    <source>
        <dbReference type="ARBA" id="ARBA00011975"/>
    </source>
</evidence>
<dbReference type="KEGG" id="msj:MSSAC_2704"/>
<dbReference type="REBASE" id="109065">
    <property type="entry name" value="M.MsiC2JORF2704P"/>
</dbReference>
<keyword evidence="4" id="KW-0949">S-adenosyl-L-methionine</keyword>
<dbReference type="PROSITE" id="PS00094">
    <property type="entry name" value="C5_MTASE_1"/>
    <property type="match status" value="1"/>
</dbReference>
<keyword evidence="2 6" id="KW-0489">Methyltransferase</keyword>